<dbReference type="AlphaFoldDB" id="A0A157SWG6"/>
<dbReference type="STRING" id="288768.SAMEA3906486_05074"/>
<gene>
    <name evidence="3" type="primary">mii_3</name>
    <name evidence="3" type="ORF">SAMEA3906486_05074</name>
</gene>
<dbReference type="InterPro" id="IPR047687">
    <property type="entry name" value="OMA_tautomer-like"/>
</dbReference>
<name>A0A157SWG6_9BORD</name>
<keyword evidence="2 3" id="KW-0413">Isomerase</keyword>
<dbReference type="Pfam" id="PF04303">
    <property type="entry name" value="PrpF"/>
    <property type="match status" value="1"/>
</dbReference>
<dbReference type="Proteomes" id="UP000076848">
    <property type="component" value="Unassembled WGS sequence"/>
</dbReference>
<dbReference type="InterPro" id="IPR007400">
    <property type="entry name" value="PrpF-like"/>
</dbReference>
<comment type="similarity">
    <text evidence="1">Belongs to the PrpF family.</text>
</comment>
<reference evidence="3 4" key="1">
    <citation type="submission" date="2016-04" db="EMBL/GenBank/DDBJ databases">
        <authorList>
            <consortium name="Pathogen Informatics"/>
        </authorList>
    </citation>
    <scope>NUCLEOTIDE SEQUENCE [LARGE SCALE GENOMIC DNA]</scope>
    <source>
        <strain evidence="3 4">H050680373</strain>
    </source>
</reference>
<evidence type="ECO:0000313" key="4">
    <source>
        <dbReference type="Proteomes" id="UP000076848"/>
    </source>
</evidence>
<accession>A0A157SWG6</accession>
<protein>
    <submittedName>
        <fullName evidence="3">3-methylitaconate isomerase</fullName>
        <ecNumber evidence="3">5.3.3.6</ecNumber>
    </submittedName>
</protein>
<evidence type="ECO:0000256" key="1">
    <source>
        <dbReference type="ARBA" id="ARBA00007673"/>
    </source>
</evidence>
<dbReference type="PANTHER" id="PTHR43709:SF3">
    <property type="entry name" value="ISOMERASE YBHH-RELATED"/>
    <property type="match status" value="1"/>
</dbReference>
<dbReference type="GO" id="GO:0050100">
    <property type="term" value="F:methylitaconate delta-isomerase activity"/>
    <property type="evidence" value="ECO:0007669"/>
    <property type="project" value="UniProtKB-EC"/>
</dbReference>
<dbReference type="EMBL" id="FKIF01000010">
    <property type="protein sequence ID" value="SAI74296.1"/>
    <property type="molecule type" value="Genomic_DNA"/>
</dbReference>
<sequence length="346" mass="36573">MRGGTSRGPFFLSDWLPSDPAERDRALLAAMGSPHELQIDGLGGGNSLTSKVAIVSRSHLPDCDVDYLFAQVSVERAKVDVSPNCGNMLAAVGPFAIERGLVRARRDGTTRVRIFNINTRSRIDAIIDTPSGCVRYDGDVSIDGVPGTAAPILLSFLDVWGSVTGRVFPTGQRSEIIDGVDVSCVDAAQVMVLIRSACLGLTAAERPEALDGDTELSTRLERIRLEAGRRMGLGDVSQGVLPKPVLVAPGPRAGTVLSRYFTPHRCHRSHAATGAIGVAAMSVLPGTVISAAPSCPGTHHVAVLHPAGKIDVQVEATQQHGQLNLQSASLVRTARKILEGTLFLPD</sequence>
<dbReference type="PANTHER" id="PTHR43709">
    <property type="entry name" value="ACONITATE ISOMERASE-RELATED"/>
    <property type="match status" value="1"/>
</dbReference>
<proteinExistence type="inferred from homology"/>
<dbReference type="NCBIfam" id="NF033377">
    <property type="entry name" value="OMA_tautomer"/>
    <property type="match status" value="1"/>
</dbReference>
<dbReference type="Gene3D" id="3.10.310.10">
    <property type="entry name" value="Diaminopimelate Epimerase, Chain A, domain 1"/>
    <property type="match status" value="2"/>
</dbReference>
<dbReference type="SUPFAM" id="SSF54506">
    <property type="entry name" value="Diaminopimelate epimerase-like"/>
    <property type="match status" value="2"/>
</dbReference>
<organism evidence="3 4">
    <name type="scientific">Bordetella ansorpii</name>
    <dbReference type="NCBI Taxonomy" id="288768"/>
    <lineage>
        <taxon>Bacteria</taxon>
        <taxon>Pseudomonadati</taxon>
        <taxon>Pseudomonadota</taxon>
        <taxon>Betaproteobacteria</taxon>
        <taxon>Burkholderiales</taxon>
        <taxon>Alcaligenaceae</taxon>
        <taxon>Bordetella</taxon>
    </lineage>
</organism>
<evidence type="ECO:0000313" key="3">
    <source>
        <dbReference type="EMBL" id="SAI74296.1"/>
    </source>
</evidence>
<dbReference type="EC" id="5.3.3.6" evidence="3"/>
<keyword evidence="4" id="KW-1185">Reference proteome</keyword>
<evidence type="ECO:0000256" key="2">
    <source>
        <dbReference type="ARBA" id="ARBA00023235"/>
    </source>
</evidence>